<evidence type="ECO:0000313" key="3">
    <source>
        <dbReference type="Proteomes" id="UP000267027"/>
    </source>
</evidence>
<keyword evidence="3" id="KW-1185">Reference proteome</keyword>
<name>A0A0R3PMV8_ANGCS</name>
<organism evidence="4">
    <name type="scientific">Angiostrongylus costaricensis</name>
    <name type="common">Nematode worm</name>
    <dbReference type="NCBI Taxonomy" id="334426"/>
    <lineage>
        <taxon>Eukaryota</taxon>
        <taxon>Metazoa</taxon>
        <taxon>Ecdysozoa</taxon>
        <taxon>Nematoda</taxon>
        <taxon>Chromadorea</taxon>
        <taxon>Rhabditida</taxon>
        <taxon>Rhabditina</taxon>
        <taxon>Rhabditomorpha</taxon>
        <taxon>Strongyloidea</taxon>
        <taxon>Metastrongylidae</taxon>
        <taxon>Angiostrongylus</taxon>
    </lineage>
</organism>
<sequence>METEKYHDGEEDMGKFSPECYLLSFITTCGIIVILLMLYSILHSMPYPDEKHTIPRYFSLERRHKVFVAMTENLDCSLYMKNLAAKGKLSMQAVMRSGIMCISSVVPYSAAGMFSTFSMMTFRQMSPDGLVRSAAFKGIKEFANTNQNVDRNKNYTFDDTKSYTEQVIQLPVMDAKSLPTSISKKPLDFISVRYAYLHPERKEYFVTFFFYRYVGTMIPRTSPNLETSSIFSAFILSLITKILKPELLQMLPPVEKEAYIMHLMLGSQQVAYELLPQTHEWDGSDSKWKGEFGEHANLYWVAAKIPTGFEQYI</sequence>
<accession>A0A0R3PMV8</accession>
<dbReference type="EMBL" id="UYYA01003933">
    <property type="protein sequence ID" value="VDM57874.1"/>
    <property type="molecule type" value="Genomic_DNA"/>
</dbReference>
<feature type="transmembrane region" description="Helical" evidence="1">
    <location>
        <begin position="21"/>
        <end position="42"/>
    </location>
</feature>
<reference evidence="2 3" key="2">
    <citation type="submission" date="2018-11" db="EMBL/GenBank/DDBJ databases">
        <authorList>
            <consortium name="Pathogen Informatics"/>
        </authorList>
    </citation>
    <scope>NUCLEOTIDE SEQUENCE [LARGE SCALE GENOMIC DNA]</scope>
    <source>
        <strain evidence="2 3">Costa Rica</strain>
    </source>
</reference>
<dbReference type="WBParaSite" id="ACOC_0000628801-mRNA-1">
    <property type="protein sequence ID" value="ACOC_0000628801-mRNA-1"/>
    <property type="gene ID" value="ACOC_0000628801"/>
</dbReference>
<evidence type="ECO:0000313" key="4">
    <source>
        <dbReference type="WBParaSite" id="ACOC_0000628801-mRNA-1"/>
    </source>
</evidence>
<gene>
    <name evidence="2" type="ORF">ACOC_LOCUS6289</name>
</gene>
<dbReference type="OrthoDB" id="5877579at2759"/>
<evidence type="ECO:0000256" key="1">
    <source>
        <dbReference type="SAM" id="Phobius"/>
    </source>
</evidence>
<proteinExistence type="predicted"/>
<reference evidence="4" key="1">
    <citation type="submission" date="2017-02" db="UniProtKB">
        <authorList>
            <consortium name="WormBaseParasite"/>
        </authorList>
    </citation>
    <scope>IDENTIFICATION</scope>
</reference>
<evidence type="ECO:0000313" key="2">
    <source>
        <dbReference type="EMBL" id="VDM57874.1"/>
    </source>
</evidence>
<keyword evidence="1" id="KW-1133">Transmembrane helix</keyword>
<protein>
    <submittedName>
        <fullName evidence="4">SERPIN domain-containing protein</fullName>
    </submittedName>
</protein>
<dbReference type="AlphaFoldDB" id="A0A0R3PMV8"/>
<keyword evidence="1" id="KW-0812">Transmembrane</keyword>
<dbReference type="Proteomes" id="UP000267027">
    <property type="component" value="Unassembled WGS sequence"/>
</dbReference>
<keyword evidence="1" id="KW-0472">Membrane</keyword>
<feature type="transmembrane region" description="Helical" evidence="1">
    <location>
        <begin position="97"/>
        <end position="117"/>
    </location>
</feature>